<comment type="caution">
    <text evidence="2">The sequence shown here is derived from an EMBL/GenBank/DDBJ whole genome shotgun (WGS) entry which is preliminary data.</text>
</comment>
<reference evidence="3" key="1">
    <citation type="journal article" date="2019" name="Int. J. Syst. Evol. Microbiol.">
        <title>The Global Catalogue of Microorganisms (GCM) 10K type strain sequencing project: providing services to taxonomists for standard genome sequencing and annotation.</title>
        <authorList>
            <consortium name="The Broad Institute Genomics Platform"/>
            <consortium name="The Broad Institute Genome Sequencing Center for Infectious Disease"/>
            <person name="Wu L."/>
            <person name="Ma J."/>
        </authorList>
    </citation>
    <scope>NUCLEOTIDE SEQUENCE [LARGE SCALE GENOMIC DNA]</scope>
    <source>
        <strain evidence="3">NBRC 112502</strain>
    </source>
</reference>
<dbReference type="Pfam" id="PF04168">
    <property type="entry name" value="Alpha-E"/>
    <property type="match status" value="1"/>
</dbReference>
<accession>A0ABQ6A6A8</accession>
<proteinExistence type="predicted"/>
<dbReference type="InterPro" id="IPR051680">
    <property type="entry name" value="ATP-dep_Glu-Cys_Ligase-2"/>
</dbReference>
<dbReference type="RefSeq" id="WP_284258123.1">
    <property type="nucleotide sequence ID" value="NZ_BSOS01000065.1"/>
</dbReference>
<dbReference type="Proteomes" id="UP001156641">
    <property type="component" value="Unassembled WGS sequence"/>
</dbReference>
<name>A0ABQ6A6A8_9PROT</name>
<dbReference type="InterPro" id="IPR007296">
    <property type="entry name" value="DUF403"/>
</dbReference>
<evidence type="ECO:0000313" key="2">
    <source>
        <dbReference type="EMBL" id="GLR67391.1"/>
    </source>
</evidence>
<dbReference type="PANTHER" id="PTHR34595:SF7">
    <property type="entry name" value="SLL1039 PROTEIN"/>
    <property type="match status" value="1"/>
</dbReference>
<dbReference type="PANTHER" id="PTHR34595">
    <property type="entry name" value="BLR5612 PROTEIN"/>
    <property type="match status" value="1"/>
</dbReference>
<protein>
    <recommendedName>
        <fullName evidence="1">DUF403 domain-containing protein</fullName>
    </recommendedName>
</protein>
<evidence type="ECO:0000313" key="3">
    <source>
        <dbReference type="Proteomes" id="UP001156641"/>
    </source>
</evidence>
<feature type="domain" description="DUF403" evidence="1">
    <location>
        <begin position="10"/>
        <end position="319"/>
    </location>
</feature>
<organism evidence="2 3">
    <name type="scientific">Acidocella aquatica</name>
    <dbReference type="NCBI Taxonomy" id="1922313"/>
    <lineage>
        <taxon>Bacteria</taxon>
        <taxon>Pseudomonadati</taxon>
        <taxon>Pseudomonadota</taxon>
        <taxon>Alphaproteobacteria</taxon>
        <taxon>Acetobacterales</taxon>
        <taxon>Acidocellaceae</taxon>
        <taxon>Acidocella</taxon>
    </lineage>
</organism>
<dbReference type="EMBL" id="BSOS01000065">
    <property type="protein sequence ID" value="GLR67391.1"/>
    <property type="molecule type" value="Genomic_DNA"/>
</dbReference>
<evidence type="ECO:0000259" key="1">
    <source>
        <dbReference type="Pfam" id="PF04168"/>
    </source>
</evidence>
<gene>
    <name evidence="2" type="ORF">GCM10010909_20720</name>
</gene>
<keyword evidence="3" id="KW-1185">Reference proteome</keyword>
<sequence length="344" mass="38952">MSTMRFDAVLLSRDAEGLFWMARYLERVENLARLIDVTQSFESPGFETDAWFGLIRINADEKNFAARGFSPDAAHVKRFYLLDRGNPTSVPGNLEDARTNARTLRPLMSTEMWRQINMFHRFVGQITPEDLEGDALSRLCTRLKDGVQAHTGITEGTLYRDQGWYFYELGRLLERADQTTRMLDIKYTAILPQGREEKRVAELTQWNAILRAAAGYHAFKRRSRASFSAEDVVHFLLRDPSSPRSALLCVRRAESHLDDLRRIYGLTAAGEAIELAEYLRELLLEKPIGHILATGLHEYLDMVQIHIQALAGAIGRAFFRDWQPASPAPVAAQSQTQGPAEALA</sequence>